<keyword evidence="2" id="KW-1185">Reference proteome</keyword>
<dbReference type="EMBL" id="CM056819">
    <property type="protein sequence ID" value="KAJ8624809.1"/>
    <property type="molecule type" value="Genomic_DNA"/>
</dbReference>
<evidence type="ECO:0000313" key="2">
    <source>
        <dbReference type="Proteomes" id="UP001234297"/>
    </source>
</evidence>
<accession>A0ACC2KVL4</accession>
<protein>
    <submittedName>
        <fullName evidence="1">Uncharacterized protein</fullName>
    </submittedName>
</protein>
<comment type="caution">
    <text evidence="1">The sequence shown here is derived from an EMBL/GenBank/DDBJ whole genome shotgun (WGS) entry which is preliminary data.</text>
</comment>
<dbReference type="Proteomes" id="UP001234297">
    <property type="component" value="Chromosome 11"/>
</dbReference>
<name>A0ACC2KVL4_PERAE</name>
<organism evidence="1 2">
    <name type="scientific">Persea americana</name>
    <name type="common">Avocado</name>
    <dbReference type="NCBI Taxonomy" id="3435"/>
    <lineage>
        <taxon>Eukaryota</taxon>
        <taxon>Viridiplantae</taxon>
        <taxon>Streptophyta</taxon>
        <taxon>Embryophyta</taxon>
        <taxon>Tracheophyta</taxon>
        <taxon>Spermatophyta</taxon>
        <taxon>Magnoliopsida</taxon>
        <taxon>Magnoliidae</taxon>
        <taxon>Laurales</taxon>
        <taxon>Lauraceae</taxon>
        <taxon>Persea</taxon>
    </lineage>
</organism>
<proteinExistence type="predicted"/>
<reference evidence="1 2" key="1">
    <citation type="journal article" date="2022" name="Hortic Res">
        <title>A haplotype resolved chromosomal level avocado genome allows analysis of novel avocado genes.</title>
        <authorList>
            <person name="Nath O."/>
            <person name="Fletcher S.J."/>
            <person name="Hayward A."/>
            <person name="Shaw L.M."/>
            <person name="Masouleh A.K."/>
            <person name="Furtado A."/>
            <person name="Henry R.J."/>
            <person name="Mitter N."/>
        </authorList>
    </citation>
    <scope>NUCLEOTIDE SEQUENCE [LARGE SCALE GENOMIC DNA]</scope>
    <source>
        <strain evidence="2">cv. Hass</strain>
    </source>
</reference>
<sequence>MWASGILTPCLPYPSHSNFRCRAEAFDGHGHNKKAVVVGSGWAGLGAAHHLSKQGFDVTVLETKTGLNPASGSSSEVGLQGFWYPYQNIFSIVDELGLRPFTNWTRSAQYSPEGLEVEVPIFQDLPRLPAPLGALYYTQFRRLPLVDLLTSLPLMAAVIDFDNTDTAWRKYDASEKNLKTTCAM</sequence>
<evidence type="ECO:0000313" key="1">
    <source>
        <dbReference type="EMBL" id="KAJ8624809.1"/>
    </source>
</evidence>
<gene>
    <name evidence="1" type="ORF">MRB53_033339</name>
</gene>